<keyword evidence="1" id="KW-0472">Membrane</keyword>
<reference evidence="3" key="2">
    <citation type="journal article" date="2008" name="Nucleic Acids Res.">
        <title>The rice annotation project database (RAP-DB): 2008 update.</title>
        <authorList>
            <consortium name="The rice annotation project (RAP)"/>
        </authorList>
    </citation>
    <scope>GENOME REANNOTATION</scope>
    <source>
        <strain evidence="3">cv. Nipponbare</strain>
    </source>
</reference>
<accession>Q69XV7</accession>
<sequence>MKITQLWVEGEDERVEDSLEMEEDGRTVLRLFPAIIAYLLHLLVPVSLLSFANNGGARLEWKREERWLNRIERLPKLLKPVQFDSLSGFGGWFC</sequence>
<name>Q69XV7_ORYSJ</name>
<protein>
    <recommendedName>
        <fullName evidence="4">Transmembrane protein</fullName>
    </recommendedName>
</protein>
<gene>
    <name evidence="2" type="primary">P0040H10.33</name>
</gene>
<dbReference type="EMBL" id="AP003539">
    <property type="protein sequence ID" value="BAD35370.1"/>
    <property type="molecule type" value="Genomic_DNA"/>
</dbReference>
<keyword evidence="1" id="KW-0812">Transmembrane</keyword>
<organism evidence="2 3">
    <name type="scientific">Oryza sativa subsp. japonica</name>
    <name type="common">Rice</name>
    <dbReference type="NCBI Taxonomy" id="39947"/>
    <lineage>
        <taxon>Eukaryota</taxon>
        <taxon>Viridiplantae</taxon>
        <taxon>Streptophyta</taxon>
        <taxon>Embryophyta</taxon>
        <taxon>Tracheophyta</taxon>
        <taxon>Spermatophyta</taxon>
        <taxon>Magnoliopsida</taxon>
        <taxon>Liliopsida</taxon>
        <taxon>Poales</taxon>
        <taxon>Poaceae</taxon>
        <taxon>BOP clade</taxon>
        <taxon>Oryzoideae</taxon>
        <taxon>Oryzeae</taxon>
        <taxon>Oryzinae</taxon>
        <taxon>Oryza</taxon>
        <taxon>Oryza sativa</taxon>
    </lineage>
</organism>
<feature type="transmembrane region" description="Helical" evidence="1">
    <location>
        <begin position="31"/>
        <end position="52"/>
    </location>
</feature>
<keyword evidence="1" id="KW-1133">Transmembrane helix</keyword>
<dbReference type="Proteomes" id="UP000000763">
    <property type="component" value="Chromosome 6"/>
</dbReference>
<evidence type="ECO:0000313" key="2">
    <source>
        <dbReference type="EMBL" id="BAD35370.1"/>
    </source>
</evidence>
<evidence type="ECO:0000256" key="1">
    <source>
        <dbReference type="SAM" id="Phobius"/>
    </source>
</evidence>
<evidence type="ECO:0008006" key="4">
    <source>
        <dbReference type="Google" id="ProtNLM"/>
    </source>
</evidence>
<evidence type="ECO:0000313" key="3">
    <source>
        <dbReference type="Proteomes" id="UP000000763"/>
    </source>
</evidence>
<proteinExistence type="predicted"/>
<reference evidence="3" key="1">
    <citation type="journal article" date="2005" name="Nature">
        <title>The map-based sequence of the rice genome.</title>
        <authorList>
            <consortium name="International rice genome sequencing project (IRGSP)"/>
            <person name="Matsumoto T."/>
            <person name="Wu J."/>
            <person name="Kanamori H."/>
            <person name="Katayose Y."/>
            <person name="Fujisawa M."/>
            <person name="Namiki N."/>
            <person name="Mizuno H."/>
            <person name="Yamamoto K."/>
            <person name="Antonio B.A."/>
            <person name="Baba T."/>
            <person name="Sakata K."/>
            <person name="Nagamura Y."/>
            <person name="Aoki H."/>
            <person name="Arikawa K."/>
            <person name="Arita K."/>
            <person name="Bito T."/>
            <person name="Chiden Y."/>
            <person name="Fujitsuka N."/>
            <person name="Fukunaka R."/>
            <person name="Hamada M."/>
            <person name="Harada C."/>
            <person name="Hayashi A."/>
            <person name="Hijishita S."/>
            <person name="Honda M."/>
            <person name="Hosokawa S."/>
            <person name="Ichikawa Y."/>
            <person name="Idonuma A."/>
            <person name="Iijima M."/>
            <person name="Ikeda M."/>
            <person name="Ikeno M."/>
            <person name="Ito K."/>
            <person name="Ito S."/>
            <person name="Ito T."/>
            <person name="Ito Y."/>
            <person name="Ito Y."/>
            <person name="Iwabuchi A."/>
            <person name="Kamiya K."/>
            <person name="Karasawa W."/>
            <person name="Kurita K."/>
            <person name="Katagiri S."/>
            <person name="Kikuta A."/>
            <person name="Kobayashi H."/>
            <person name="Kobayashi N."/>
            <person name="Machita K."/>
            <person name="Maehara T."/>
            <person name="Masukawa M."/>
            <person name="Mizubayashi T."/>
            <person name="Mukai Y."/>
            <person name="Nagasaki H."/>
            <person name="Nagata Y."/>
            <person name="Naito S."/>
            <person name="Nakashima M."/>
            <person name="Nakama Y."/>
            <person name="Nakamichi Y."/>
            <person name="Nakamura M."/>
            <person name="Meguro A."/>
            <person name="Negishi M."/>
            <person name="Ohta I."/>
            <person name="Ohta T."/>
            <person name="Okamoto M."/>
            <person name="Ono N."/>
            <person name="Saji S."/>
            <person name="Sakaguchi M."/>
            <person name="Sakai K."/>
            <person name="Shibata M."/>
            <person name="Shimokawa T."/>
            <person name="Song J."/>
            <person name="Takazaki Y."/>
            <person name="Terasawa K."/>
            <person name="Tsugane M."/>
            <person name="Tsuji K."/>
            <person name="Ueda S."/>
            <person name="Waki K."/>
            <person name="Yamagata H."/>
            <person name="Yamamoto M."/>
            <person name="Yamamoto S."/>
            <person name="Yamane H."/>
            <person name="Yoshiki S."/>
            <person name="Yoshihara R."/>
            <person name="Yukawa K."/>
            <person name="Zhong H."/>
            <person name="Yano M."/>
            <person name="Yuan Q."/>
            <person name="Ouyang S."/>
            <person name="Liu J."/>
            <person name="Jones K.M."/>
            <person name="Gansberger K."/>
            <person name="Moffat K."/>
            <person name="Hill J."/>
            <person name="Bera J."/>
            <person name="Fadrosh D."/>
            <person name="Jin S."/>
            <person name="Johri S."/>
            <person name="Kim M."/>
            <person name="Overton L."/>
            <person name="Reardon M."/>
            <person name="Tsitrin T."/>
            <person name="Vuong H."/>
            <person name="Weaver B."/>
            <person name="Ciecko A."/>
            <person name="Tallon L."/>
            <person name="Jackson J."/>
            <person name="Pai G."/>
            <person name="Aken S.V."/>
            <person name="Utterback T."/>
            <person name="Reidmuller S."/>
            <person name="Feldblyum T."/>
            <person name="Hsiao J."/>
            <person name="Zismann V."/>
            <person name="Iobst S."/>
            <person name="de Vazeille A.R."/>
            <person name="Buell C.R."/>
            <person name="Ying K."/>
            <person name="Li Y."/>
            <person name="Lu T."/>
            <person name="Huang Y."/>
            <person name="Zhao Q."/>
            <person name="Feng Q."/>
            <person name="Zhang L."/>
            <person name="Zhu J."/>
            <person name="Weng Q."/>
            <person name="Mu J."/>
            <person name="Lu Y."/>
            <person name="Fan D."/>
            <person name="Liu Y."/>
            <person name="Guan J."/>
            <person name="Zhang Y."/>
            <person name="Yu S."/>
            <person name="Liu X."/>
            <person name="Zhang Y."/>
            <person name="Hong G."/>
            <person name="Han B."/>
            <person name="Choisne N."/>
            <person name="Demange N."/>
            <person name="Orjeda G."/>
            <person name="Samain S."/>
            <person name="Cattolico L."/>
            <person name="Pelletier E."/>
            <person name="Couloux A."/>
            <person name="Segurens B."/>
            <person name="Wincker P."/>
            <person name="D'Hont A."/>
            <person name="Scarpelli C."/>
            <person name="Weissenbach J."/>
            <person name="Salanoubat M."/>
            <person name="Quetier F."/>
            <person name="Yu Y."/>
            <person name="Kim H.R."/>
            <person name="Rambo T."/>
            <person name="Currie J."/>
            <person name="Collura K."/>
            <person name="Luo M."/>
            <person name="Yang T."/>
            <person name="Ammiraju J.S.S."/>
            <person name="Engler F."/>
            <person name="Soderlund C."/>
            <person name="Wing R.A."/>
            <person name="Palmer L.E."/>
            <person name="de la Bastide M."/>
            <person name="Spiegel L."/>
            <person name="Nascimento L."/>
            <person name="Zutavern T."/>
            <person name="O'Shaughnessy A."/>
            <person name="Dike S."/>
            <person name="Dedhia N."/>
            <person name="Preston R."/>
            <person name="Balija V."/>
            <person name="McCombie W.R."/>
            <person name="Chow T."/>
            <person name="Chen H."/>
            <person name="Chung M."/>
            <person name="Chen C."/>
            <person name="Shaw J."/>
            <person name="Wu H."/>
            <person name="Hsiao K."/>
            <person name="Chao Y."/>
            <person name="Chu M."/>
            <person name="Cheng C."/>
            <person name="Hour A."/>
            <person name="Lee P."/>
            <person name="Lin S."/>
            <person name="Lin Y."/>
            <person name="Liou J."/>
            <person name="Liu S."/>
            <person name="Hsing Y."/>
            <person name="Raghuvanshi S."/>
            <person name="Mohanty A."/>
            <person name="Bharti A.K."/>
            <person name="Gaur A."/>
            <person name="Gupta V."/>
            <person name="Kumar D."/>
            <person name="Ravi V."/>
            <person name="Vij S."/>
            <person name="Kapur A."/>
            <person name="Khurana P."/>
            <person name="Khurana P."/>
            <person name="Khurana J.P."/>
            <person name="Tyagi A.K."/>
            <person name="Gaikwad K."/>
            <person name="Singh A."/>
            <person name="Dalal V."/>
            <person name="Srivastava S."/>
            <person name="Dixit A."/>
            <person name="Pal A.K."/>
            <person name="Ghazi I.A."/>
            <person name="Yadav M."/>
            <person name="Pandit A."/>
            <person name="Bhargava A."/>
            <person name="Sureshbabu K."/>
            <person name="Batra K."/>
            <person name="Sharma T.R."/>
            <person name="Mohapatra T."/>
            <person name="Singh N.K."/>
            <person name="Messing J."/>
            <person name="Nelson A.B."/>
            <person name="Fuks G."/>
            <person name="Kavchok S."/>
            <person name="Keizer G."/>
            <person name="Linton E."/>
            <person name="Llaca V."/>
            <person name="Song R."/>
            <person name="Tanyolac B."/>
            <person name="Young S."/>
            <person name="Ho-Il K."/>
            <person name="Hahn J.H."/>
            <person name="Sangsakoo G."/>
            <person name="Vanavichit A."/>
            <person name="de Mattos Luiz.A.T."/>
            <person name="Zimmer P.D."/>
            <person name="Malone G."/>
            <person name="Dellagostin O."/>
            <person name="de Oliveira A.C."/>
            <person name="Bevan M."/>
            <person name="Bancroft I."/>
            <person name="Minx P."/>
            <person name="Cordum H."/>
            <person name="Wilson R."/>
            <person name="Cheng Z."/>
            <person name="Jin W."/>
            <person name="Jiang J."/>
            <person name="Leong S.A."/>
            <person name="Iwama H."/>
            <person name="Gojobori T."/>
            <person name="Itoh T."/>
            <person name="Niimura Y."/>
            <person name="Fujii Y."/>
            <person name="Habara T."/>
            <person name="Sakai H."/>
            <person name="Sato Y."/>
            <person name="Wilson G."/>
            <person name="Kumar K."/>
            <person name="McCouch S."/>
            <person name="Juretic N."/>
            <person name="Hoen D."/>
            <person name="Wright S."/>
            <person name="Bruskiewich R."/>
            <person name="Bureau T."/>
            <person name="Miyao A."/>
            <person name="Hirochika H."/>
            <person name="Nishikawa T."/>
            <person name="Kadowaki K."/>
            <person name="Sugiura M."/>
            <person name="Burr B."/>
            <person name="Sasaki T."/>
        </authorList>
    </citation>
    <scope>NUCLEOTIDE SEQUENCE [LARGE SCALE GENOMIC DNA]</scope>
    <source>
        <strain evidence="3">cv. Nipponbare</strain>
    </source>
</reference>
<dbReference type="AlphaFoldDB" id="Q69XV7"/>